<dbReference type="InterPro" id="IPR027363">
    <property type="entry name" value="M1Pi_N"/>
</dbReference>
<organism evidence="3 4">
    <name type="scientific">Streptomyces endophyticus</name>
    <dbReference type="NCBI Taxonomy" id="714166"/>
    <lineage>
        <taxon>Bacteria</taxon>
        <taxon>Bacillati</taxon>
        <taxon>Actinomycetota</taxon>
        <taxon>Actinomycetes</taxon>
        <taxon>Kitasatosporales</taxon>
        <taxon>Streptomycetaceae</taxon>
        <taxon>Streptomyces</taxon>
    </lineage>
</organism>
<evidence type="ECO:0000256" key="1">
    <source>
        <dbReference type="ARBA" id="ARBA00023235"/>
    </source>
</evidence>
<dbReference type="NCBIfam" id="TIGR00512">
    <property type="entry name" value="salvage_mtnA"/>
    <property type="match status" value="1"/>
</dbReference>
<keyword evidence="4" id="KW-1185">Reference proteome</keyword>
<dbReference type="GO" id="GO:0046523">
    <property type="term" value="F:S-methyl-5-thioribose-1-phosphate isomerase activity"/>
    <property type="evidence" value="ECO:0007669"/>
    <property type="project" value="UniProtKB-EC"/>
</dbReference>
<dbReference type="InterPro" id="IPR037171">
    <property type="entry name" value="NagB/RpiA_transferase-like"/>
</dbReference>
<dbReference type="NCBIfam" id="NF004326">
    <property type="entry name" value="PRK05720.1"/>
    <property type="match status" value="1"/>
</dbReference>
<dbReference type="Gene3D" id="3.40.50.10470">
    <property type="entry name" value="Translation initiation factor eif-2b, domain 2"/>
    <property type="match status" value="1"/>
</dbReference>
<dbReference type="Proteomes" id="UP001354931">
    <property type="component" value="Unassembled WGS sequence"/>
</dbReference>
<feature type="site" description="Transition state stabilizer" evidence="2">
    <location>
        <position position="184"/>
    </location>
</feature>
<evidence type="ECO:0000313" key="3">
    <source>
        <dbReference type="EMBL" id="MEB8336836.1"/>
    </source>
</evidence>
<dbReference type="Pfam" id="PF01008">
    <property type="entry name" value="IF-2B"/>
    <property type="match status" value="1"/>
</dbReference>
<dbReference type="InterPro" id="IPR005251">
    <property type="entry name" value="IF-M1Pi"/>
</dbReference>
<dbReference type="PANTHER" id="PTHR43475:SF1">
    <property type="entry name" value="METHYLTHIORIBOSE-1-PHOSPHATE ISOMERASE"/>
    <property type="match status" value="1"/>
</dbReference>
<dbReference type="EC" id="5.3.1.23" evidence="2"/>
<dbReference type="RefSeq" id="WP_326014473.1">
    <property type="nucleotide sequence ID" value="NZ_JAOZYC010000023.1"/>
</dbReference>
<dbReference type="SUPFAM" id="SSF100950">
    <property type="entry name" value="NagB/RpiA/CoA transferase-like"/>
    <property type="match status" value="1"/>
</dbReference>
<feature type="active site" description="Proton donor" evidence="2">
    <location>
        <position position="264"/>
    </location>
</feature>
<comment type="similarity">
    <text evidence="2">Belongs to the EIF-2B alpha/beta/delta subunits family. MtnA subfamily.</text>
</comment>
<reference evidence="3 4" key="1">
    <citation type="submission" date="2022-10" db="EMBL/GenBank/DDBJ databases">
        <authorList>
            <person name="Xie J."/>
            <person name="Shen N."/>
        </authorList>
    </citation>
    <scope>NUCLEOTIDE SEQUENCE [LARGE SCALE GENOMIC DNA]</scope>
    <source>
        <strain evidence="3 4">YIM65594</strain>
    </source>
</reference>
<dbReference type="NCBIfam" id="TIGR00524">
    <property type="entry name" value="eIF-2B_rel"/>
    <property type="match status" value="1"/>
</dbReference>
<dbReference type="PANTHER" id="PTHR43475">
    <property type="entry name" value="METHYLTHIORIBOSE-1-PHOSPHATE ISOMERASE"/>
    <property type="match status" value="1"/>
</dbReference>
<comment type="catalytic activity">
    <reaction evidence="2">
        <text>5-(methylsulfanyl)-alpha-D-ribose 1-phosphate = 5-(methylsulfanyl)-D-ribulose 1-phosphate</text>
        <dbReference type="Rhea" id="RHEA:19989"/>
        <dbReference type="ChEBI" id="CHEBI:58533"/>
        <dbReference type="ChEBI" id="CHEBI:58548"/>
        <dbReference type="EC" id="5.3.1.23"/>
    </reaction>
</comment>
<comment type="caution">
    <text evidence="3">The sequence shown here is derived from an EMBL/GenBank/DDBJ whole genome shotgun (WGS) entry which is preliminary data.</text>
</comment>
<accession>A0ABU6EYK8</accession>
<dbReference type="InterPro" id="IPR011559">
    <property type="entry name" value="Initiation_fac_2B_a/b/d"/>
</dbReference>
<evidence type="ECO:0000256" key="2">
    <source>
        <dbReference type="HAMAP-Rule" id="MF_01678"/>
    </source>
</evidence>
<keyword evidence="1 2" id="KW-0413">Isomerase</keyword>
<sequence>MADQYAQSGEDIRPIDGIPPEAVDIPAIRWEEPAEGPVLVLLDQTRLPAEEVELVCTDPQALVQAIRSLAVRGAPLLGIAGAYGVALAAARGFDVEEAAGALADARPTAVNLAYGVRRAREAYRSAFEGGAGDGARERAAAAALSSARALHAEDAEASARMAEHGLRLLDELVPGGNHRILTHCNTGALVSGGEGTAFAVALAAHRAGRLRRLWVDETRPLLQGARLTAYEAARNGMAYTLLTDSAAGSLFAAGEVDAVLIGADRIAADGSVANKVGSYPLAVLARYHHVPFIVVAPVTTIDPETADGASIEVEQRAGHEVTEVTAPRAPLAGVEAGGGIPVAPLGTQAYNPAFDVTPPDLVTAIVTEWGVVSPVTNDGLGELCDSSLQATMS</sequence>
<dbReference type="EMBL" id="JAOZYC010000023">
    <property type="protein sequence ID" value="MEB8336836.1"/>
    <property type="molecule type" value="Genomic_DNA"/>
</dbReference>
<comment type="pathway">
    <text evidence="2">Amino-acid biosynthesis; L-methionine biosynthesis via salvage pathway; L-methionine from S-methyl-5-thio-alpha-D-ribose 1-phosphate: step 1/6.</text>
</comment>
<gene>
    <name evidence="2 3" type="primary">mtnA</name>
    <name evidence="3" type="ORF">OKJ99_04810</name>
</gene>
<dbReference type="InterPro" id="IPR000649">
    <property type="entry name" value="IF-2B-related"/>
</dbReference>
<keyword evidence="2" id="KW-0486">Methionine biosynthesis</keyword>
<proteinExistence type="inferred from homology"/>
<feature type="binding site" evidence="2">
    <location>
        <position position="223"/>
    </location>
    <ligand>
        <name>substrate</name>
    </ligand>
</feature>
<feature type="binding site" evidence="2">
    <location>
        <position position="106"/>
    </location>
    <ligand>
        <name>substrate</name>
    </ligand>
</feature>
<comment type="function">
    <text evidence="2">Catalyzes the interconversion of methylthioribose-1-phosphate (MTR-1-P) into methylthioribulose-1-phosphate (MTRu-1-P).</text>
</comment>
<dbReference type="HAMAP" id="MF_01678">
    <property type="entry name" value="Salvage_MtnA"/>
    <property type="match status" value="1"/>
</dbReference>
<protein>
    <recommendedName>
        <fullName evidence="2">Methylthioribose-1-phosphate isomerase</fullName>
        <shortName evidence="2">M1Pi</shortName>
        <shortName evidence="2">MTR-1-P isomerase</shortName>
        <ecNumber evidence="2">5.3.1.23</ecNumber>
    </recommendedName>
    <alternativeName>
        <fullName evidence="2">S-methyl-5-thioribose-1-phosphate isomerase</fullName>
    </alternativeName>
</protein>
<evidence type="ECO:0000313" key="4">
    <source>
        <dbReference type="Proteomes" id="UP001354931"/>
    </source>
</evidence>
<feature type="binding site" evidence="2">
    <location>
        <begin position="274"/>
        <end position="275"/>
    </location>
    <ligand>
        <name>substrate</name>
    </ligand>
</feature>
<feature type="binding site" evidence="2">
    <location>
        <begin position="72"/>
        <end position="74"/>
    </location>
    <ligand>
        <name>substrate</name>
    </ligand>
</feature>
<name>A0ABU6EYK8_9ACTN</name>
<keyword evidence="2" id="KW-0028">Amino-acid biosynthesis</keyword>
<dbReference type="Gene3D" id="1.20.120.420">
    <property type="entry name" value="translation initiation factor eif-2b, domain 1"/>
    <property type="match status" value="1"/>
</dbReference>
<dbReference type="InterPro" id="IPR042529">
    <property type="entry name" value="IF_2B-like_C"/>
</dbReference>